<dbReference type="eggNOG" id="COG5606">
    <property type="taxonomic scope" value="Bacteria"/>
</dbReference>
<dbReference type="GO" id="GO:0003677">
    <property type="term" value="F:DNA binding"/>
    <property type="evidence" value="ECO:0007669"/>
    <property type="project" value="InterPro"/>
</dbReference>
<dbReference type="Pfam" id="PF13560">
    <property type="entry name" value="HTH_31"/>
    <property type="match status" value="1"/>
</dbReference>
<accession>A4X7A9</accession>
<evidence type="ECO:0000259" key="2">
    <source>
        <dbReference type="PROSITE" id="PS50943"/>
    </source>
</evidence>
<protein>
    <submittedName>
        <fullName evidence="3">Helix-turn-helix domain protein</fullName>
    </submittedName>
</protein>
<dbReference type="HOGENOM" id="CLU_647039_0_0_11"/>
<evidence type="ECO:0000256" key="1">
    <source>
        <dbReference type="SAM" id="MobiDB-lite"/>
    </source>
</evidence>
<dbReference type="AlphaFoldDB" id="A4X7A9"/>
<dbReference type="EMBL" id="CP000667">
    <property type="protein sequence ID" value="ABP54759.1"/>
    <property type="molecule type" value="Genomic_DNA"/>
</dbReference>
<dbReference type="InterPro" id="IPR010982">
    <property type="entry name" value="Lambda_DNA-bd_dom_sf"/>
</dbReference>
<dbReference type="SUPFAM" id="SSF47413">
    <property type="entry name" value="lambda repressor-like DNA-binding domains"/>
    <property type="match status" value="1"/>
</dbReference>
<gene>
    <name evidence="3" type="ordered locus">Strop_2311</name>
</gene>
<dbReference type="Proteomes" id="UP000000235">
    <property type="component" value="Chromosome"/>
</dbReference>
<dbReference type="CDD" id="cd00093">
    <property type="entry name" value="HTH_XRE"/>
    <property type="match status" value="1"/>
</dbReference>
<dbReference type="PROSITE" id="PS50943">
    <property type="entry name" value="HTH_CROC1"/>
    <property type="match status" value="1"/>
</dbReference>
<dbReference type="SMART" id="SM00530">
    <property type="entry name" value="HTH_XRE"/>
    <property type="match status" value="1"/>
</dbReference>
<proteinExistence type="predicted"/>
<evidence type="ECO:0000313" key="4">
    <source>
        <dbReference type="Proteomes" id="UP000000235"/>
    </source>
</evidence>
<dbReference type="KEGG" id="stp:Strop_2311"/>
<sequence length="424" mass="45954">MAILLRSRWRSSSSAASTRCTPLDPQQLKDVKRALGRRLAAWRKTRGLIQDDVARLVNSTRSTVAGVERGEQVVDRVFWAQCESLLQAGGELIDGYDEYRSFEIRHREEEADAARHARWGTVLDHQTIAEASSPSRLPDPDRPLLPTTGASTGDSVLVQDPRGAYVGVRQAIMIVARETSKHAMDTGASRAVSDLTIEQLRDDAIGIARGFGQLTPTATINEALRVRGLAVETLERTRRPGQQHERDLITVQATSLLASAAVDLGLWSPAMQYARAAGTYGEIIGHAGVRAYARGMQATIAYWTGRNEEAVRYAAAAASPVPPGSARGLTAARTRASSRRRLGAGVMIFAEGYQGAYYGVCAPSDRSGSVHRAHILAKNALRIAPASFARVTYREFYSPKAYHYLASCSGSVSLLSSDRCEADG</sequence>
<dbReference type="Gene3D" id="1.10.260.40">
    <property type="entry name" value="lambda repressor-like DNA-binding domains"/>
    <property type="match status" value="1"/>
</dbReference>
<feature type="domain" description="HTH cro/C1-type" evidence="2">
    <location>
        <begin position="39"/>
        <end position="71"/>
    </location>
</feature>
<name>A4X7A9_SALTO</name>
<feature type="region of interest" description="Disordered" evidence="1">
    <location>
        <begin position="129"/>
        <end position="156"/>
    </location>
</feature>
<dbReference type="InterPro" id="IPR001387">
    <property type="entry name" value="Cro/C1-type_HTH"/>
</dbReference>
<organism evidence="3 4">
    <name type="scientific">Salinispora tropica (strain ATCC BAA-916 / DSM 44818 / JCM 13857 / NBRC 105044 / CNB-440)</name>
    <dbReference type="NCBI Taxonomy" id="369723"/>
    <lineage>
        <taxon>Bacteria</taxon>
        <taxon>Bacillati</taxon>
        <taxon>Actinomycetota</taxon>
        <taxon>Actinomycetes</taxon>
        <taxon>Micromonosporales</taxon>
        <taxon>Micromonosporaceae</taxon>
        <taxon>Salinispora</taxon>
    </lineage>
</organism>
<reference evidence="4" key="1">
    <citation type="journal article" date="2007" name="Proc. Natl. Acad. Sci. U.S.A.">
        <title>Genome sequencing reveals complex secondary metabolome in the marine actinomycete Salinispora tropica.</title>
        <authorList>
            <person name="Udwary D.W."/>
            <person name="Zeigler L."/>
            <person name="Asolkar R.N."/>
            <person name="Singan V."/>
            <person name="Lapidus A."/>
            <person name="Fenical W."/>
            <person name="Jensen P.R."/>
            <person name="Moore B.S."/>
        </authorList>
    </citation>
    <scope>NUCLEOTIDE SEQUENCE [LARGE SCALE GENOMIC DNA]</scope>
    <source>
        <strain evidence="4">ATCC BAA-916 / DSM 44818 / CNB-440</strain>
    </source>
</reference>
<keyword evidence="4" id="KW-1185">Reference proteome</keyword>
<evidence type="ECO:0000313" key="3">
    <source>
        <dbReference type="EMBL" id="ABP54759.1"/>
    </source>
</evidence>